<dbReference type="AlphaFoldDB" id="A0A7R8YV82"/>
<feature type="domain" description="C2H2-type" evidence="9">
    <location>
        <begin position="537"/>
        <end position="564"/>
    </location>
</feature>
<evidence type="ECO:0000256" key="5">
    <source>
        <dbReference type="ARBA" id="ARBA00022833"/>
    </source>
</evidence>
<keyword evidence="6" id="KW-0238">DNA-binding</keyword>
<evidence type="ECO:0000313" key="10">
    <source>
        <dbReference type="EMBL" id="CAD7086582.1"/>
    </source>
</evidence>
<dbReference type="PANTHER" id="PTHR24393:SF34">
    <property type="entry name" value="PR_SET DOMAIN 13"/>
    <property type="match status" value="1"/>
</dbReference>
<feature type="domain" description="C2H2-type" evidence="9">
    <location>
        <begin position="410"/>
        <end position="437"/>
    </location>
</feature>
<reference evidence="10 11" key="1">
    <citation type="submission" date="2020-11" db="EMBL/GenBank/DDBJ databases">
        <authorList>
            <person name="Wallbank WR R."/>
            <person name="Pardo Diaz C."/>
            <person name="Kozak K."/>
            <person name="Martin S."/>
            <person name="Jiggins C."/>
            <person name="Moest M."/>
            <person name="Warren A I."/>
            <person name="Generalovic N T."/>
            <person name="Byers J.R.P. K."/>
            <person name="Montejo-Kovacevich G."/>
            <person name="Yen C E."/>
        </authorList>
    </citation>
    <scope>NUCLEOTIDE SEQUENCE [LARGE SCALE GENOMIC DNA]</scope>
</reference>
<dbReference type="FunCoup" id="A0A7R8YV82">
    <property type="interactions" value="207"/>
</dbReference>
<dbReference type="FunFam" id="3.30.160.60:FF:000902">
    <property type="entry name" value="Zinc finger protein 445"/>
    <property type="match status" value="1"/>
</dbReference>
<evidence type="ECO:0000256" key="7">
    <source>
        <dbReference type="ARBA" id="ARBA00023242"/>
    </source>
</evidence>
<dbReference type="InParanoid" id="A0A7R8YV82"/>
<dbReference type="SMART" id="SM00355">
    <property type="entry name" value="ZnF_C2H2"/>
    <property type="match status" value="11"/>
</dbReference>
<dbReference type="Gene3D" id="3.30.160.60">
    <property type="entry name" value="Classic Zinc Finger"/>
    <property type="match status" value="7"/>
</dbReference>
<keyword evidence="7" id="KW-0539">Nucleus</keyword>
<dbReference type="PANTHER" id="PTHR24393">
    <property type="entry name" value="ZINC FINGER PROTEIN"/>
    <property type="match status" value="1"/>
</dbReference>
<keyword evidence="11" id="KW-1185">Reference proteome</keyword>
<dbReference type="InterPro" id="IPR036236">
    <property type="entry name" value="Znf_C2H2_sf"/>
</dbReference>
<dbReference type="GO" id="GO:0001228">
    <property type="term" value="F:DNA-binding transcription activator activity, RNA polymerase II-specific"/>
    <property type="evidence" value="ECO:0007669"/>
    <property type="project" value="TreeGrafter"/>
</dbReference>
<proteinExistence type="predicted"/>
<feature type="domain" description="C2H2-type" evidence="9">
    <location>
        <begin position="453"/>
        <end position="480"/>
    </location>
</feature>
<name>A0A7R8YV82_HERIL</name>
<dbReference type="OMA" id="HNQDNPN"/>
<protein>
    <recommendedName>
        <fullName evidence="9">C2H2-type domain-containing protein</fullName>
    </recommendedName>
</protein>
<dbReference type="GO" id="GO:0032502">
    <property type="term" value="P:developmental process"/>
    <property type="evidence" value="ECO:0007669"/>
    <property type="project" value="UniProtKB-ARBA"/>
</dbReference>
<feature type="domain" description="C2H2-type" evidence="9">
    <location>
        <begin position="481"/>
        <end position="508"/>
    </location>
</feature>
<dbReference type="GO" id="GO:0005634">
    <property type="term" value="C:nucleus"/>
    <property type="evidence" value="ECO:0007669"/>
    <property type="project" value="UniProtKB-SubCell"/>
</dbReference>
<dbReference type="Pfam" id="PF13912">
    <property type="entry name" value="zf-C2H2_6"/>
    <property type="match status" value="1"/>
</dbReference>
<sequence length="675" mass="77505">MESTGMSDNQRYFQASSSSMSHDMHLTDDENNFIEISVDPNEDDDNVEYIEYEDDDLSNYVVLEEEDDAEIENDESNQNMKFEEKSYTEHSEIVEDNIDDHSSTSNNEDMYHCSTCNIDFHSVEDHIAKFHKDQSVLFDVEEKDELAEREIESQEEAVPSKRTIKLESETEAQSHSKNIGDLQEIEGVEMYTIDTILDTDNMEVAEVEYINDTSDNTESVGGNDNEEMFFDSAGRPYIRKKVKIENVDLQSFKHDPKRNGKSSKIAKDDSAIDTIEGDESLPENFSILFICVKCDKKFSTERKLAYHTRVHHKSPDVLKMIKPKKSVVEQVVCEICNTIFPSNKSYRLHARMHGPIRVRPIEEAIGYEMKSSAKDGKLSNETFFCEICNKSYDISFQEVHKKSHKAGQKFVCTICNKKFANGLNLEMHLKAHQENPKPKPPTKAERAGTTLPYECAYCGRQFARPHEKVKHERIHTGEKPYKCEICGKCFRVAYCLTLHLRTHTAARPYVCPHCNKRFKAYSGYNHHLMTHSDERPYKCPHCPKAFKTSVQLAGHKNSHTKPFSCPHCNRPFASLYAVKAHMETHLRSSQTLKHRCPVCGAIYARVFALKDHMKEQHQTSFTEGDEVSDINIADVPFLNENETSAQSILPENVEEITIGEMDHFQAEEVVTDWLK</sequence>
<keyword evidence="4 8" id="KW-0863">Zinc-finger</keyword>
<dbReference type="SUPFAM" id="SSF57667">
    <property type="entry name" value="beta-beta-alpha zinc fingers"/>
    <property type="match status" value="5"/>
</dbReference>
<feature type="domain" description="C2H2-type" evidence="9">
    <location>
        <begin position="563"/>
        <end position="590"/>
    </location>
</feature>
<evidence type="ECO:0000256" key="8">
    <source>
        <dbReference type="PROSITE-ProRule" id="PRU00042"/>
    </source>
</evidence>
<dbReference type="Pfam" id="PF12874">
    <property type="entry name" value="zf-met"/>
    <property type="match status" value="1"/>
</dbReference>
<accession>A0A7R8YV82</accession>
<dbReference type="PROSITE" id="PS00028">
    <property type="entry name" value="ZINC_FINGER_C2H2_1"/>
    <property type="match status" value="9"/>
</dbReference>
<organism evidence="10 11">
    <name type="scientific">Hermetia illucens</name>
    <name type="common">Black soldier fly</name>
    <dbReference type="NCBI Taxonomy" id="343691"/>
    <lineage>
        <taxon>Eukaryota</taxon>
        <taxon>Metazoa</taxon>
        <taxon>Ecdysozoa</taxon>
        <taxon>Arthropoda</taxon>
        <taxon>Hexapoda</taxon>
        <taxon>Insecta</taxon>
        <taxon>Pterygota</taxon>
        <taxon>Neoptera</taxon>
        <taxon>Endopterygota</taxon>
        <taxon>Diptera</taxon>
        <taxon>Brachycera</taxon>
        <taxon>Stratiomyomorpha</taxon>
        <taxon>Stratiomyidae</taxon>
        <taxon>Hermetiinae</taxon>
        <taxon>Hermetia</taxon>
    </lineage>
</organism>
<evidence type="ECO:0000256" key="1">
    <source>
        <dbReference type="ARBA" id="ARBA00004123"/>
    </source>
</evidence>
<dbReference type="GO" id="GO:0000978">
    <property type="term" value="F:RNA polymerase II cis-regulatory region sequence-specific DNA binding"/>
    <property type="evidence" value="ECO:0007669"/>
    <property type="project" value="TreeGrafter"/>
</dbReference>
<evidence type="ECO:0000313" key="11">
    <source>
        <dbReference type="Proteomes" id="UP000594454"/>
    </source>
</evidence>
<evidence type="ECO:0000256" key="3">
    <source>
        <dbReference type="ARBA" id="ARBA00022737"/>
    </source>
</evidence>
<evidence type="ECO:0000259" key="9">
    <source>
        <dbReference type="PROSITE" id="PS50157"/>
    </source>
</evidence>
<dbReference type="OrthoDB" id="3437960at2759"/>
<dbReference type="Pfam" id="PF13894">
    <property type="entry name" value="zf-C2H2_4"/>
    <property type="match status" value="1"/>
</dbReference>
<feature type="domain" description="C2H2-type" evidence="9">
    <location>
        <begin position="289"/>
        <end position="316"/>
    </location>
</feature>
<keyword evidence="3" id="KW-0677">Repeat</keyword>
<comment type="subcellular location">
    <subcellularLocation>
        <location evidence="1">Nucleus</location>
    </subcellularLocation>
</comment>
<dbReference type="GO" id="GO:0008270">
    <property type="term" value="F:zinc ion binding"/>
    <property type="evidence" value="ECO:0007669"/>
    <property type="project" value="UniProtKB-KW"/>
</dbReference>
<evidence type="ECO:0000256" key="2">
    <source>
        <dbReference type="ARBA" id="ARBA00022723"/>
    </source>
</evidence>
<keyword evidence="2" id="KW-0479">Metal-binding</keyword>
<dbReference type="InterPro" id="IPR013087">
    <property type="entry name" value="Znf_C2H2_type"/>
</dbReference>
<gene>
    <name evidence="10" type="ORF">HERILL_LOCUS9346</name>
</gene>
<dbReference type="Proteomes" id="UP000594454">
    <property type="component" value="Chromosome 4"/>
</dbReference>
<dbReference type="EMBL" id="LR899012">
    <property type="protein sequence ID" value="CAD7086582.1"/>
    <property type="molecule type" value="Genomic_DNA"/>
</dbReference>
<evidence type="ECO:0000256" key="4">
    <source>
        <dbReference type="ARBA" id="ARBA00022771"/>
    </source>
</evidence>
<dbReference type="Pfam" id="PF00096">
    <property type="entry name" value="zf-C2H2"/>
    <property type="match status" value="4"/>
</dbReference>
<dbReference type="PROSITE" id="PS50157">
    <property type="entry name" value="ZINC_FINGER_C2H2_2"/>
    <property type="match status" value="7"/>
</dbReference>
<evidence type="ECO:0000256" key="6">
    <source>
        <dbReference type="ARBA" id="ARBA00023125"/>
    </source>
</evidence>
<keyword evidence="5" id="KW-0862">Zinc</keyword>
<dbReference type="FunFam" id="3.30.160.60:FF:000202">
    <property type="entry name" value="Zinc finger protein 574"/>
    <property type="match status" value="1"/>
</dbReference>
<feature type="domain" description="C2H2-type" evidence="9">
    <location>
        <begin position="509"/>
        <end position="536"/>
    </location>
</feature>